<dbReference type="GO" id="GO:0003724">
    <property type="term" value="F:RNA helicase activity"/>
    <property type="evidence" value="ECO:0007669"/>
    <property type="project" value="InterPro"/>
</dbReference>
<evidence type="ECO:0000313" key="3">
    <source>
        <dbReference type="EMBL" id="GFR25945.1"/>
    </source>
</evidence>
<sequence>MREKRKLHSKYVKKIDDESQENECLKETRNTLTSADENDLKGFAQSITIKNAEPSNKKKNLNFRDTENYLSYVSSDHYKEKGLGIQTFEQQAADVVIDFTGDEEKMLQKVKSKLKWNNKKKKFVRDNNDKSKKMKTESGAWIPKSYKTDVYKKWKEMNKIRYQQNDNDEEEDNDSQFGKQRPMLGYMRRWSKKVGPQEKSGRPPKRELKKPEEILKERKRLERLKNLHQRKKRQCKSMHKKNVSQRKRK</sequence>
<evidence type="ECO:0000313" key="4">
    <source>
        <dbReference type="Proteomes" id="UP000887116"/>
    </source>
</evidence>
<evidence type="ECO:0000256" key="1">
    <source>
        <dbReference type="SAM" id="MobiDB-lite"/>
    </source>
</evidence>
<name>A0A8X6LXU6_TRICU</name>
<dbReference type="Proteomes" id="UP000887116">
    <property type="component" value="Unassembled WGS sequence"/>
</dbReference>
<dbReference type="Pfam" id="PF08147">
    <property type="entry name" value="DBP10CT"/>
    <property type="match status" value="1"/>
</dbReference>
<proteinExistence type="predicted"/>
<organism evidence="3 4">
    <name type="scientific">Trichonephila clavata</name>
    <name type="common">Joro spider</name>
    <name type="synonym">Nephila clavata</name>
    <dbReference type="NCBI Taxonomy" id="2740835"/>
    <lineage>
        <taxon>Eukaryota</taxon>
        <taxon>Metazoa</taxon>
        <taxon>Ecdysozoa</taxon>
        <taxon>Arthropoda</taxon>
        <taxon>Chelicerata</taxon>
        <taxon>Arachnida</taxon>
        <taxon>Araneae</taxon>
        <taxon>Araneomorphae</taxon>
        <taxon>Entelegynae</taxon>
        <taxon>Araneoidea</taxon>
        <taxon>Nephilidae</taxon>
        <taxon>Trichonephila</taxon>
    </lineage>
</organism>
<keyword evidence="3" id="KW-0067">ATP-binding</keyword>
<feature type="domain" description="DBP10 C-terminal" evidence="2">
    <location>
        <begin position="98"/>
        <end position="157"/>
    </location>
</feature>
<keyword evidence="3" id="KW-0547">Nucleotide-binding</keyword>
<dbReference type="EMBL" id="BMAO01008742">
    <property type="protein sequence ID" value="GFR25945.1"/>
    <property type="molecule type" value="Genomic_DNA"/>
</dbReference>
<feature type="compositionally biased region" description="Basic residues" evidence="1">
    <location>
        <begin position="226"/>
        <end position="249"/>
    </location>
</feature>
<comment type="caution">
    <text evidence="3">The sequence shown here is derived from an EMBL/GenBank/DDBJ whole genome shotgun (WGS) entry which is preliminary data.</text>
</comment>
<evidence type="ECO:0000259" key="2">
    <source>
        <dbReference type="SMART" id="SM01123"/>
    </source>
</evidence>
<keyword evidence="4" id="KW-1185">Reference proteome</keyword>
<dbReference type="OrthoDB" id="10261375at2759"/>
<feature type="compositionally biased region" description="Basic and acidic residues" evidence="1">
    <location>
        <begin position="195"/>
        <end position="225"/>
    </location>
</feature>
<dbReference type="GO" id="GO:0005634">
    <property type="term" value="C:nucleus"/>
    <property type="evidence" value="ECO:0007669"/>
    <property type="project" value="InterPro"/>
</dbReference>
<reference evidence="3" key="1">
    <citation type="submission" date="2020-07" db="EMBL/GenBank/DDBJ databases">
        <title>Multicomponent nature underlies the extraordinary mechanical properties of spider dragline silk.</title>
        <authorList>
            <person name="Kono N."/>
            <person name="Nakamura H."/>
            <person name="Mori M."/>
            <person name="Yoshida Y."/>
            <person name="Ohtoshi R."/>
            <person name="Malay A.D."/>
            <person name="Moran D.A.P."/>
            <person name="Tomita M."/>
            <person name="Numata K."/>
            <person name="Arakawa K."/>
        </authorList>
    </citation>
    <scope>NUCLEOTIDE SEQUENCE</scope>
</reference>
<dbReference type="GO" id="GO:0005524">
    <property type="term" value="F:ATP binding"/>
    <property type="evidence" value="ECO:0007669"/>
    <property type="project" value="InterPro"/>
</dbReference>
<gene>
    <name evidence="3" type="primary">DDX54_0</name>
    <name evidence="3" type="ORF">TNCT_159071</name>
</gene>
<keyword evidence="3" id="KW-0378">Hydrolase</keyword>
<protein>
    <submittedName>
        <fullName evidence="3">ATP-dependent RNA helicase DDX54</fullName>
    </submittedName>
</protein>
<dbReference type="AlphaFoldDB" id="A0A8X6LXU6"/>
<dbReference type="SMART" id="SM01123">
    <property type="entry name" value="DBP10CT"/>
    <property type="match status" value="1"/>
</dbReference>
<dbReference type="GO" id="GO:0003723">
    <property type="term" value="F:RNA binding"/>
    <property type="evidence" value="ECO:0007669"/>
    <property type="project" value="InterPro"/>
</dbReference>
<dbReference type="InterPro" id="IPR012541">
    <property type="entry name" value="DBP10_C"/>
</dbReference>
<feature type="region of interest" description="Disordered" evidence="1">
    <location>
        <begin position="164"/>
        <end position="249"/>
    </location>
</feature>
<accession>A0A8X6LXU6</accession>
<keyword evidence="3" id="KW-0347">Helicase</keyword>